<dbReference type="RefSeq" id="WP_311365121.1">
    <property type="nucleotide sequence ID" value="NZ_JAVRIC010000013.1"/>
</dbReference>
<sequence length="488" mass="53698">MLSRPQAWPLGAGLAVSLCLNACVAPLELDRSLAMPIQYDEAASDTTDSPELRHWWRRFDDPLLARLVERAVAHNYDVRIALASVQSARAQALRAHSALLPQFGAAASADRYGIDPDNQQLAEQGYDEFRVDQWQLALQTSWEVDLFGSSRLRLQAAQQQQLASLAEVHATRLSIAASVAQTYFELRATDLRMGNLRQGRDIARQFADIAARLFKSGDVGREDLISAQAELDNTDAQLAELQHNRTRLRLSLERLCGELPGSLEDELPVIASLPQLPPAVAPGQPVDLLMRRPDLMALQAQVRAATAQSSASRRELWPSLNISGVLARSRLYLDGDNLGLTDMAQLSASMSLPLIDFGARRAAIELADSDARQSMLRFESRVLQAMQEVEEALSAQHSGALRVASLQAAVDRRSEVLEIALRRYEIGDGARPDVLQARRDLLDSRDALLGARLSLLEVQLQLYRALGGGWEPLMTQVPPPADEDENTG</sequence>
<dbReference type="EMBL" id="JAVRIC010000013">
    <property type="protein sequence ID" value="MDT0497729.1"/>
    <property type="molecule type" value="Genomic_DNA"/>
</dbReference>
<dbReference type="Proteomes" id="UP001254608">
    <property type="component" value="Unassembled WGS sequence"/>
</dbReference>
<dbReference type="SUPFAM" id="SSF56954">
    <property type="entry name" value="Outer membrane efflux proteins (OEP)"/>
    <property type="match status" value="1"/>
</dbReference>
<keyword evidence="3" id="KW-0175">Coiled coil</keyword>
<comment type="caution">
    <text evidence="4">The sequence shown here is derived from an EMBL/GenBank/DDBJ whole genome shotgun (WGS) entry which is preliminary data.</text>
</comment>
<protein>
    <submittedName>
        <fullName evidence="4">TolC family protein</fullName>
    </submittedName>
</protein>
<evidence type="ECO:0000313" key="4">
    <source>
        <dbReference type="EMBL" id="MDT0497729.1"/>
    </source>
</evidence>
<keyword evidence="2" id="KW-0564">Palmitate</keyword>
<evidence type="ECO:0000256" key="3">
    <source>
        <dbReference type="SAM" id="Coils"/>
    </source>
</evidence>
<reference evidence="4 5" key="1">
    <citation type="submission" date="2023-09" db="EMBL/GenBank/DDBJ databases">
        <authorList>
            <person name="Rey-Velasco X."/>
        </authorList>
    </citation>
    <scope>NUCLEOTIDE SEQUENCE [LARGE SCALE GENOMIC DNA]</scope>
    <source>
        <strain evidence="4 5">W345</strain>
    </source>
</reference>
<proteinExistence type="inferred from homology"/>
<name>A0ABU2WJD9_9GAMM</name>
<accession>A0ABU2WJD9</accession>
<keyword evidence="2" id="KW-0812">Transmembrane</keyword>
<keyword evidence="2" id="KW-0449">Lipoprotein</keyword>
<organism evidence="4 5">
    <name type="scientific">Banduia mediterranea</name>
    <dbReference type="NCBI Taxonomy" id="3075609"/>
    <lineage>
        <taxon>Bacteria</taxon>
        <taxon>Pseudomonadati</taxon>
        <taxon>Pseudomonadota</taxon>
        <taxon>Gammaproteobacteria</taxon>
        <taxon>Nevskiales</taxon>
        <taxon>Algiphilaceae</taxon>
        <taxon>Banduia</taxon>
    </lineage>
</organism>
<keyword evidence="2" id="KW-1134">Transmembrane beta strand</keyword>
<dbReference type="Gene3D" id="2.20.200.10">
    <property type="entry name" value="Outer membrane efflux proteins (OEP)"/>
    <property type="match status" value="1"/>
</dbReference>
<feature type="coiled-coil region" evidence="3">
    <location>
        <begin position="224"/>
        <end position="258"/>
    </location>
</feature>
<gene>
    <name evidence="4" type="ORF">RM530_10185</name>
</gene>
<evidence type="ECO:0000256" key="2">
    <source>
        <dbReference type="RuleBase" id="RU362097"/>
    </source>
</evidence>
<keyword evidence="5" id="KW-1185">Reference proteome</keyword>
<evidence type="ECO:0000313" key="5">
    <source>
        <dbReference type="Proteomes" id="UP001254608"/>
    </source>
</evidence>
<comment type="similarity">
    <text evidence="1 2">Belongs to the outer membrane factor (OMF) (TC 1.B.17) family.</text>
</comment>
<evidence type="ECO:0000256" key="1">
    <source>
        <dbReference type="ARBA" id="ARBA00007613"/>
    </source>
</evidence>
<dbReference type="InterPro" id="IPR010131">
    <property type="entry name" value="MdtP/NodT-like"/>
</dbReference>
<dbReference type="PANTHER" id="PTHR30203:SF29">
    <property type="entry name" value="PROTEIN CYAE"/>
    <property type="match status" value="1"/>
</dbReference>
<dbReference type="Pfam" id="PF02321">
    <property type="entry name" value="OEP"/>
    <property type="match status" value="2"/>
</dbReference>
<comment type="subcellular location">
    <subcellularLocation>
        <location evidence="2">Cell outer membrane</location>
        <topology evidence="2">Lipid-anchor</topology>
    </subcellularLocation>
</comment>
<dbReference type="Gene3D" id="1.20.1600.10">
    <property type="entry name" value="Outer membrane efflux proteins (OEP)"/>
    <property type="match status" value="1"/>
</dbReference>
<dbReference type="InterPro" id="IPR003423">
    <property type="entry name" value="OMP_efflux"/>
</dbReference>
<dbReference type="NCBIfam" id="TIGR01845">
    <property type="entry name" value="outer_NodT"/>
    <property type="match status" value="1"/>
</dbReference>
<dbReference type="PANTHER" id="PTHR30203">
    <property type="entry name" value="OUTER MEMBRANE CATION EFFLUX PROTEIN"/>
    <property type="match status" value="1"/>
</dbReference>
<keyword evidence="2" id="KW-0472">Membrane</keyword>